<feature type="region of interest" description="Disordered" evidence="1">
    <location>
        <begin position="1358"/>
        <end position="1380"/>
    </location>
</feature>
<name>A0A5A8ECZ9_CAFRO</name>
<accession>A0A5A8ECZ9</accession>
<dbReference type="GO" id="GO:0004439">
    <property type="term" value="F:phosphatidylinositol-4,5-bisphosphate 5-phosphatase activity"/>
    <property type="evidence" value="ECO:0007669"/>
    <property type="project" value="TreeGrafter"/>
</dbReference>
<dbReference type="Gene3D" id="3.60.10.10">
    <property type="entry name" value="Endonuclease/exonuclease/phosphatase"/>
    <property type="match status" value="1"/>
</dbReference>
<organism evidence="3 4">
    <name type="scientific">Cafeteria roenbergensis</name>
    <name type="common">Marine flagellate</name>
    <dbReference type="NCBI Taxonomy" id="33653"/>
    <lineage>
        <taxon>Eukaryota</taxon>
        <taxon>Sar</taxon>
        <taxon>Stramenopiles</taxon>
        <taxon>Bigyra</taxon>
        <taxon>Opalozoa</taxon>
        <taxon>Bicosoecida</taxon>
        <taxon>Cafeteriaceae</taxon>
        <taxon>Cafeteria</taxon>
    </lineage>
</organism>
<dbReference type="InterPro" id="IPR046985">
    <property type="entry name" value="IP5"/>
</dbReference>
<feature type="region of interest" description="Disordered" evidence="1">
    <location>
        <begin position="1525"/>
        <end position="1550"/>
    </location>
</feature>
<gene>
    <name evidence="3" type="ORF">FNF27_03109</name>
</gene>
<dbReference type="OrthoDB" id="2248459at2759"/>
<feature type="compositionally biased region" description="Acidic residues" evidence="1">
    <location>
        <begin position="963"/>
        <end position="986"/>
    </location>
</feature>
<dbReference type="PANTHER" id="PTHR11200">
    <property type="entry name" value="INOSITOL 5-PHOSPHATASE"/>
    <property type="match status" value="1"/>
</dbReference>
<dbReference type="PANTHER" id="PTHR11200:SF291">
    <property type="entry name" value="INOSITOL 5-PHOSPHATASE"/>
    <property type="match status" value="1"/>
</dbReference>
<feature type="domain" description="Inositol polyphosphate-related phosphatase" evidence="2">
    <location>
        <begin position="499"/>
        <end position="831"/>
    </location>
</feature>
<feature type="compositionally biased region" description="Low complexity" evidence="1">
    <location>
        <begin position="1365"/>
        <end position="1374"/>
    </location>
</feature>
<dbReference type="Proteomes" id="UP000322899">
    <property type="component" value="Unassembled WGS sequence"/>
</dbReference>
<dbReference type="SUPFAM" id="SSF56219">
    <property type="entry name" value="DNase I-like"/>
    <property type="match status" value="1"/>
</dbReference>
<sequence>MASVPSGGAAPGGASAGGFSAPRVRKFSVIKRNMFGRHQSRLYEVVDSGEDSGVSVSASHRLRIYTGDARPKLKRDLEATSVIALEPVETGLSDAEAARALTLRFAAELGEARRLTLFSTKGERDEFVKCLLSVNPRCKVGTLLEHAMGQHTSARSGAEGAASALRRMGLDPSAPGVHLVRMENDWGEMEQRVTELAVEEMALRLRNGPGRPEGADSLSLRLLRQVRCHCIDRRVASLGFSGDRVTRKPAQSVILRFATEEERDQMVEDIMATVRDSPGLSSKPEISRDWADGLPTRHWAKFSAVETTAGRSTRVFLLVGPSQRRICIVLASEAGELDGSLLNDVPINSSIGVIPGRLLLDCVPDSARVRIATPAPLEAPDLRGGRVFEFRSAAERARFCAWAQATAAPRAGEAPLSSAIAPSREAAFSGSSIASARASALSGGSFSGSASPGSTGRPDVVLDATDQAVLAADAFGRSSATVPTPADLAVLWRSEWPHDDRRVFVGTFNASSCPPPSQEDLGEWIPNMLAESTRFDLVAIGMQELGPSSNREAWGRALLGYLNAEPRTRSLSFSSAAAAARASERHKSDEFHQVAHVFMWELGLWVFVRASAAADITRVVSGVEATGISLAKGVTGRQLGNKGAVGVGLRWREVPIAFVNCHLAARPDRVVEREGDFTQIVRRLSLDTASSPARTGLDFLHSHEHVFFFGDVNYRVELPFEQAVELHEQGRFDELVARDQLRAQQAMRRVFVDFQEGRIDFGPTYRWDRKQAVFSNKRAQCPSYTDRVLHRSAPGVEWCLRCTGYDSAPSMYGSDHRAVCASFGLKLRQYYAIHAPPRRHPVVPRPSFFASGDEALMPTPVFLVTGLRVRGFQAILAPRTMFLSMHGERLELGSYRTPTMAASGLTPQQTEQLKALRAALKLEARDRKGKKKLAKGDKHAKAGAPVAAGEAAAGDAASSGAGEGDETIPDLDGDEDDMEGEDDEGVLGDAPEASVVTSETGEGADLMRGEGEALAHITVQSCGAGDASTPVDAQRAALLAVVCAFEFDSPRAPAGPSTAAHLLAQAAGPPSASSAGASPAAARGDAADAAAAAAAATTAGSESESGSAARAAASPAGTELSAEGLEIGSGAEAAASAAGPQDEPSDVGIDDDPDDVDALCRGIIMRPTVWDPRLLRASAVNFVARSPPEREGGRLPVIGNASLPLSPLCEAASSMLAVGQMQAASQHRHRVKGLRDGSASIGKAGRAARRSVAMVSTYRSLFDDRGIPWSMQAPALPFCVDLLSGGQPVAKLEGRIALRASNDPIILARSDTGVVGRHWDFSSKIASLDDRVREAEHAAEVERAERAELASAKAGLGEGRDRRLSSASTASSTDGGDDFVVGRDAWRTSAPGDDDAVALAAAAALGVALEPSIGECDADGAGLDGVGVGGASADSPPGAGQILGGRMLGVRDRGSSASSDDDGAYDTGTAGESGAVLAGDDRAGAGRGTKNRRASEPAALGIALDRASPRGLAVMAPETSFLSAIVEGDGDDGQLDDAPGSPATSADPPR</sequence>
<evidence type="ECO:0000256" key="1">
    <source>
        <dbReference type="SAM" id="MobiDB-lite"/>
    </source>
</evidence>
<dbReference type="GO" id="GO:0046856">
    <property type="term" value="P:phosphatidylinositol dephosphorylation"/>
    <property type="evidence" value="ECO:0007669"/>
    <property type="project" value="InterPro"/>
</dbReference>
<dbReference type="SMART" id="SM00128">
    <property type="entry name" value="IPPc"/>
    <property type="match status" value="1"/>
</dbReference>
<dbReference type="InterPro" id="IPR036691">
    <property type="entry name" value="Endo/exonu/phosph_ase_sf"/>
</dbReference>
<evidence type="ECO:0000313" key="3">
    <source>
        <dbReference type="EMBL" id="KAA0175409.1"/>
    </source>
</evidence>
<feature type="compositionally biased region" description="Low complexity" evidence="1">
    <location>
        <begin position="1098"/>
        <end position="1139"/>
    </location>
</feature>
<comment type="caution">
    <text evidence="3">The sequence shown here is derived from an EMBL/GenBank/DDBJ whole genome shotgun (WGS) entry which is preliminary data.</text>
</comment>
<reference evidence="3 4" key="1">
    <citation type="submission" date="2019-07" db="EMBL/GenBank/DDBJ databases">
        <title>Genomes of Cafeteria roenbergensis.</title>
        <authorList>
            <person name="Fischer M.G."/>
            <person name="Hackl T."/>
            <person name="Roman M."/>
        </authorList>
    </citation>
    <scope>NUCLEOTIDE SEQUENCE [LARGE SCALE GENOMIC DNA]</scope>
    <source>
        <strain evidence="3 4">E4-10P</strain>
    </source>
</reference>
<feature type="region of interest" description="Disordered" evidence="1">
    <location>
        <begin position="927"/>
        <end position="1002"/>
    </location>
</feature>
<dbReference type="InterPro" id="IPR000300">
    <property type="entry name" value="IPPc"/>
</dbReference>
<proteinExistence type="predicted"/>
<feature type="compositionally biased region" description="Low complexity" evidence="1">
    <location>
        <begin position="942"/>
        <end position="960"/>
    </location>
</feature>
<evidence type="ECO:0000259" key="2">
    <source>
        <dbReference type="SMART" id="SM00128"/>
    </source>
</evidence>
<feature type="region of interest" description="Disordered" evidence="1">
    <location>
        <begin position="1098"/>
        <end position="1154"/>
    </location>
</feature>
<dbReference type="Pfam" id="PF22669">
    <property type="entry name" value="Exo_endo_phos2"/>
    <property type="match status" value="1"/>
</dbReference>
<evidence type="ECO:0000313" key="4">
    <source>
        <dbReference type="Proteomes" id="UP000322899"/>
    </source>
</evidence>
<feature type="region of interest" description="Disordered" evidence="1">
    <location>
        <begin position="1450"/>
        <end position="1498"/>
    </location>
</feature>
<protein>
    <recommendedName>
        <fullName evidence="2">Inositol polyphosphate-related phosphatase domain-containing protein</fullName>
    </recommendedName>
</protein>
<feature type="compositionally biased region" description="Acidic residues" evidence="1">
    <location>
        <begin position="1143"/>
        <end position="1154"/>
    </location>
</feature>
<dbReference type="EMBL" id="VLTO01000014">
    <property type="protein sequence ID" value="KAA0175409.1"/>
    <property type="molecule type" value="Genomic_DNA"/>
</dbReference>